<dbReference type="KEGG" id="nei:BG910_05320"/>
<name>A0A220S1B8_9NEIS</name>
<organism evidence="1 2">
    <name type="scientific">Neisseria chenwenguii</name>
    <dbReference type="NCBI Taxonomy" id="1853278"/>
    <lineage>
        <taxon>Bacteria</taxon>
        <taxon>Pseudomonadati</taxon>
        <taxon>Pseudomonadota</taxon>
        <taxon>Betaproteobacteria</taxon>
        <taxon>Neisseriales</taxon>
        <taxon>Neisseriaceae</taxon>
        <taxon>Neisseria</taxon>
    </lineage>
</organism>
<dbReference type="EMBL" id="CP022278">
    <property type="protein sequence ID" value="ASK27237.1"/>
    <property type="molecule type" value="Genomic_DNA"/>
</dbReference>
<dbReference type="AlphaFoldDB" id="A0A220S1B8"/>
<keyword evidence="2" id="KW-1185">Reference proteome</keyword>
<gene>
    <name evidence="1" type="ORF">BG910_05320</name>
</gene>
<accession>A0A220S1B8</accession>
<reference evidence="1 2" key="1">
    <citation type="submission" date="2017-06" db="EMBL/GenBank/DDBJ databases">
        <title>Neisseria chenwenguii sp. nov., isolated from the intestinal contents of Tibetan Plateau Pika in Yushu, Qinghai Province, China.</title>
        <authorList>
            <person name="Zhang G."/>
        </authorList>
    </citation>
    <scope>NUCLEOTIDE SEQUENCE [LARGE SCALE GENOMIC DNA]</scope>
    <source>
        <strain evidence="1 2">10023</strain>
    </source>
</reference>
<evidence type="ECO:0000313" key="2">
    <source>
        <dbReference type="Proteomes" id="UP000198238"/>
    </source>
</evidence>
<evidence type="ECO:0000313" key="1">
    <source>
        <dbReference type="EMBL" id="ASK27237.1"/>
    </source>
</evidence>
<sequence>MTQNLAQYSGFDDKTNAARGKFFGGVTAFQAVDRLRDNFEGFIADHQKEVVDIIKIQAIMSGTSAIASFLMSDKIPAGGIFLIELQQPLQLFHWYILVAKCLLMTFTI</sequence>
<dbReference type="Proteomes" id="UP000198238">
    <property type="component" value="Chromosome"/>
</dbReference>
<proteinExistence type="predicted"/>
<protein>
    <submittedName>
        <fullName evidence="1">Uncharacterized protein</fullName>
    </submittedName>
</protein>